<evidence type="ECO:0000256" key="4">
    <source>
        <dbReference type="ARBA" id="ARBA00022737"/>
    </source>
</evidence>
<feature type="transmembrane region" description="Helical" evidence="8">
    <location>
        <begin position="435"/>
        <end position="457"/>
    </location>
</feature>
<keyword evidence="5 8" id="KW-1133">Transmembrane helix</keyword>
<dbReference type="InterPro" id="IPR000276">
    <property type="entry name" value="GPCR_Rhodpsn"/>
</dbReference>
<accession>H2XR57</accession>
<dbReference type="GO" id="GO:0007189">
    <property type="term" value="P:adenylate cyclase-activating G protein-coupled receptor signaling pathway"/>
    <property type="evidence" value="ECO:0000318"/>
    <property type="project" value="GO_Central"/>
</dbReference>
<protein>
    <recommendedName>
        <fullName evidence="9">G-protein coupled receptors family 1 profile domain-containing protein</fullName>
    </recommendedName>
</protein>
<keyword evidence="11" id="KW-1185">Reference proteome</keyword>
<dbReference type="PROSITE" id="PS50262">
    <property type="entry name" value="G_PROTEIN_RECEP_F1_2"/>
    <property type="match status" value="1"/>
</dbReference>
<dbReference type="GO" id="GO:0008528">
    <property type="term" value="F:G protein-coupled peptide receptor activity"/>
    <property type="evidence" value="ECO:0000318"/>
    <property type="project" value="GO_Central"/>
</dbReference>
<feature type="transmembrane region" description="Helical" evidence="8">
    <location>
        <begin position="490"/>
        <end position="513"/>
    </location>
</feature>
<evidence type="ECO:0000256" key="1">
    <source>
        <dbReference type="ARBA" id="ARBA00004370"/>
    </source>
</evidence>
<keyword evidence="3 8" id="KW-0812">Transmembrane</keyword>
<dbReference type="CDD" id="cd00112">
    <property type="entry name" value="LDLa"/>
    <property type="match status" value="1"/>
</dbReference>
<dbReference type="Pfam" id="PF00001">
    <property type="entry name" value="7tm_1"/>
    <property type="match status" value="2"/>
</dbReference>
<evidence type="ECO:0000256" key="5">
    <source>
        <dbReference type="ARBA" id="ARBA00022989"/>
    </source>
</evidence>
<feature type="transmembrane region" description="Helical" evidence="8">
    <location>
        <begin position="312"/>
        <end position="332"/>
    </location>
</feature>
<dbReference type="AlphaFoldDB" id="H2XR57"/>
<evidence type="ECO:0000313" key="10">
    <source>
        <dbReference type="Ensembl" id="ENSCINP00000032141.1"/>
    </source>
</evidence>
<dbReference type="InterPro" id="IPR017452">
    <property type="entry name" value="GPCR_Rhodpsn_7TM"/>
</dbReference>
<dbReference type="Proteomes" id="UP000008144">
    <property type="component" value="Chromosome 11"/>
</dbReference>
<organism evidence="10 11">
    <name type="scientific">Ciona intestinalis</name>
    <name type="common">Transparent sea squirt</name>
    <name type="synonym">Ascidia intestinalis</name>
    <dbReference type="NCBI Taxonomy" id="7719"/>
    <lineage>
        <taxon>Eukaryota</taxon>
        <taxon>Metazoa</taxon>
        <taxon>Chordata</taxon>
        <taxon>Tunicata</taxon>
        <taxon>Ascidiacea</taxon>
        <taxon>Phlebobranchia</taxon>
        <taxon>Cionidae</taxon>
        <taxon>Ciona</taxon>
    </lineage>
</organism>
<dbReference type="GO" id="GO:0005886">
    <property type="term" value="C:plasma membrane"/>
    <property type="evidence" value="ECO:0000318"/>
    <property type="project" value="GO_Central"/>
</dbReference>
<dbReference type="PRINTS" id="PR00237">
    <property type="entry name" value="GPCRRHODOPSN"/>
</dbReference>
<dbReference type="PANTHER" id="PTHR24372">
    <property type="entry name" value="GLYCOPROTEIN HORMONE RECEPTOR"/>
    <property type="match status" value="1"/>
</dbReference>
<dbReference type="SMART" id="SM00192">
    <property type="entry name" value="LDLa"/>
    <property type="match status" value="2"/>
</dbReference>
<dbReference type="Gene3D" id="1.20.1070.10">
    <property type="entry name" value="Rhodopsin 7-helix transmembrane proteins"/>
    <property type="match status" value="1"/>
</dbReference>
<reference evidence="10" key="4">
    <citation type="submission" date="2025-09" db="UniProtKB">
        <authorList>
            <consortium name="Ensembl"/>
        </authorList>
    </citation>
    <scope>IDENTIFICATION</scope>
</reference>
<dbReference type="PANTHER" id="PTHR24372:SF77">
    <property type="entry name" value="G-PROTEIN COUPLED RECEPTORS FAMILY 1 PROFILE DOMAIN-CONTAINING PROTEIN"/>
    <property type="match status" value="1"/>
</dbReference>
<dbReference type="InParanoid" id="H2XR57"/>
<keyword evidence="2" id="KW-0433">Leucine-rich repeat</keyword>
<reference evidence="10" key="3">
    <citation type="submission" date="2025-08" db="UniProtKB">
        <authorList>
            <consortium name="Ensembl"/>
        </authorList>
    </citation>
    <scope>IDENTIFICATION</scope>
</reference>
<feature type="transmembrane region" description="Helical" evidence="8">
    <location>
        <begin position="228"/>
        <end position="252"/>
    </location>
</feature>
<feature type="transmembrane region" description="Helical" evidence="8">
    <location>
        <begin position="519"/>
        <end position="541"/>
    </location>
</feature>
<dbReference type="Ensembl" id="ENSCINT00000035770.1">
    <property type="protein sequence ID" value="ENSCINP00000032141.1"/>
    <property type="gene ID" value="ENSCING00000024001.1"/>
</dbReference>
<feature type="domain" description="G-protein coupled receptors family 1 profile" evidence="9">
    <location>
        <begin position="194"/>
        <end position="541"/>
    </location>
</feature>
<evidence type="ECO:0000256" key="6">
    <source>
        <dbReference type="ARBA" id="ARBA00023136"/>
    </source>
</evidence>
<keyword evidence="6 8" id="KW-0472">Membrane</keyword>
<dbReference type="GO" id="GO:0009755">
    <property type="term" value="P:hormone-mediated signaling pathway"/>
    <property type="evidence" value="ECO:0000318"/>
    <property type="project" value="GO_Central"/>
</dbReference>
<keyword evidence="4" id="KW-0677">Repeat</keyword>
<evidence type="ECO:0000256" key="3">
    <source>
        <dbReference type="ARBA" id="ARBA00022692"/>
    </source>
</evidence>
<dbReference type="GeneTree" id="ENSGT00940000154248"/>
<dbReference type="SUPFAM" id="SSF81321">
    <property type="entry name" value="Family A G protein-coupled receptor-like"/>
    <property type="match status" value="1"/>
</dbReference>
<reference evidence="11" key="1">
    <citation type="journal article" date="2002" name="Science">
        <title>The draft genome of Ciona intestinalis: insights into chordate and vertebrate origins.</title>
        <authorList>
            <person name="Dehal P."/>
            <person name="Satou Y."/>
            <person name="Campbell R.K."/>
            <person name="Chapman J."/>
            <person name="Degnan B."/>
            <person name="De Tomaso A."/>
            <person name="Davidson B."/>
            <person name="Di Gregorio A."/>
            <person name="Gelpke M."/>
            <person name="Goodstein D.M."/>
            <person name="Harafuji N."/>
            <person name="Hastings K.E."/>
            <person name="Ho I."/>
            <person name="Hotta K."/>
            <person name="Huang W."/>
            <person name="Kawashima T."/>
            <person name="Lemaire P."/>
            <person name="Martinez D."/>
            <person name="Meinertzhagen I.A."/>
            <person name="Necula S."/>
            <person name="Nonaka M."/>
            <person name="Putnam N."/>
            <person name="Rash S."/>
            <person name="Saiga H."/>
            <person name="Satake M."/>
            <person name="Terry A."/>
            <person name="Yamada L."/>
            <person name="Wang H.G."/>
            <person name="Awazu S."/>
            <person name="Azumi K."/>
            <person name="Boore J."/>
            <person name="Branno M."/>
            <person name="Chin-Bow S."/>
            <person name="DeSantis R."/>
            <person name="Doyle S."/>
            <person name="Francino P."/>
            <person name="Keys D.N."/>
            <person name="Haga S."/>
            <person name="Hayashi H."/>
            <person name="Hino K."/>
            <person name="Imai K.S."/>
            <person name="Inaba K."/>
            <person name="Kano S."/>
            <person name="Kobayashi K."/>
            <person name="Kobayashi M."/>
            <person name="Lee B.I."/>
            <person name="Makabe K.W."/>
            <person name="Manohar C."/>
            <person name="Matassi G."/>
            <person name="Medina M."/>
            <person name="Mochizuki Y."/>
            <person name="Mount S."/>
            <person name="Morishita T."/>
            <person name="Miura S."/>
            <person name="Nakayama A."/>
            <person name="Nishizaka S."/>
            <person name="Nomoto H."/>
            <person name="Ohta F."/>
            <person name="Oishi K."/>
            <person name="Rigoutsos I."/>
            <person name="Sano M."/>
            <person name="Sasaki A."/>
            <person name="Sasakura Y."/>
            <person name="Shoguchi E."/>
            <person name="Shin-i T."/>
            <person name="Spagnuolo A."/>
            <person name="Stainier D."/>
            <person name="Suzuki M.M."/>
            <person name="Tassy O."/>
            <person name="Takatori N."/>
            <person name="Tokuoka M."/>
            <person name="Yagi K."/>
            <person name="Yoshizaki F."/>
            <person name="Wada S."/>
            <person name="Zhang C."/>
            <person name="Hyatt P.D."/>
            <person name="Larimer F."/>
            <person name="Detter C."/>
            <person name="Doggett N."/>
            <person name="Glavina T."/>
            <person name="Hawkins T."/>
            <person name="Richardson P."/>
            <person name="Lucas S."/>
            <person name="Kohara Y."/>
            <person name="Levine M."/>
            <person name="Satoh N."/>
            <person name="Rokhsar D.S."/>
        </authorList>
    </citation>
    <scope>NUCLEOTIDE SEQUENCE [LARGE SCALE GENOMIC DNA]</scope>
</reference>
<reference evidence="10" key="2">
    <citation type="journal article" date="2008" name="Genome Biol.">
        <title>Improved genome assembly and evidence-based global gene model set for the chordate Ciona intestinalis: new insight into intron and operon populations.</title>
        <authorList>
            <person name="Satou Y."/>
            <person name="Mineta K."/>
            <person name="Ogasawara M."/>
            <person name="Sasakura Y."/>
            <person name="Shoguchi E."/>
            <person name="Ueno K."/>
            <person name="Yamada L."/>
            <person name="Matsumoto J."/>
            <person name="Wasserscheid J."/>
            <person name="Dewar K."/>
            <person name="Wiley G.B."/>
            <person name="Macmil S.L."/>
            <person name="Roe B.A."/>
            <person name="Zeller R.W."/>
            <person name="Hastings K.E."/>
            <person name="Lemaire P."/>
            <person name="Lindquist E."/>
            <person name="Endo T."/>
            <person name="Hotta K."/>
            <person name="Inaba K."/>
        </authorList>
    </citation>
    <scope>NUCLEOTIDE SEQUENCE [LARGE SCALE GENOMIC DNA]</scope>
    <source>
        <strain evidence="10">wild type</strain>
    </source>
</reference>
<evidence type="ECO:0000256" key="8">
    <source>
        <dbReference type="SAM" id="Phobius"/>
    </source>
</evidence>
<comment type="subcellular location">
    <subcellularLocation>
        <location evidence="1">Membrane</location>
    </subcellularLocation>
</comment>
<sequence length="550" mass="61507">TVIAPRQICDGIFDCSDLSDECLCVTSSFGAADLCSSVCYGDQSTSCSQCRTVYKLFLKQVCNGISECQNGEDERNCSGRFECDAGHRVWLTGSKKVVSIDNKQKCDAVFPPECLDYSDEVNCSESTHFYCESGTPFFVRRDQVTDGNRDCADASDECPPNVFQASDISSREELIKSPFLRAMIWFMACVAINGNALVFFFSLKSLWENSKKAKVLQAPRVAVINKLLILNLSIADFLMGVALLIIAIKSAQFSGQYCWRDLLWRSSTTCDVIGVLSVLSCEASVLSLVCLTSYRLYTIYFPLKSRTVSTKVATIWIIGIWVLCFVLALLPLSDHLSRYMVTTIRIKTTPYLKTEMIRFDQLLAFTKRISVTQRNVSVEGVFTTGSWSVLQRFLNTNFPGHAPEPVGYFGYYSASAVCLPRYFKLTTDQLGLNEISAVIMSFNFITLLYISAAYAAIYKRTSSGAFSANTANRQQTEQRQKNAKNLQRKISILILTDFSCWLPVCLMTFISYRESGLPSFVYSVSAIILLPINSSLNPIIYTDAVPKLYR</sequence>
<evidence type="ECO:0000256" key="7">
    <source>
        <dbReference type="ARBA" id="ARBA00023157"/>
    </source>
</evidence>
<evidence type="ECO:0000259" key="9">
    <source>
        <dbReference type="PROSITE" id="PS50262"/>
    </source>
</evidence>
<evidence type="ECO:0000256" key="2">
    <source>
        <dbReference type="ARBA" id="ARBA00022614"/>
    </source>
</evidence>
<proteinExistence type="predicted"/>
<dbReference type="EMBL" id="EAAA01000654">
    <property type="status" value="NOT_ANNOTATED_CDS"/>
    <property type="molecule type" value="Genomic_DNA"/>
</dbReference>
<dbReference type="InterPro" id="IPR002172">
    <property type="entry name" value="LDrepeatLR_classA_rpt"/>
</dbReference>
<evidence type="ECO:0000313" key="11">
    <source>
        <dbReference type="Proteomes" id="UP000008144"/>
    </source>
</evidence>
<feature type="transmembrane region" description="Helical" evidence="8">
    <location>
        <begin position="272"/>
        <end position="291"/>
    </location>
</feature>
<feature type="transmembrane region" description="Helical" evidence="8">
    <location>
        <begin position="183"/>
        <end position="207"/>
    </location>
</feature>
<dbReference type="OMA" id="DERVICD"/>
<dbReference type="HOGENOM" id="CLU_002245_0_0_1"/>
<keyword evidence="7" id="KW-1015">Disulfide bond</keyword>
<name>H2XR57_CIOIN</name>